<feature type="transmembrane region" description="Helical" evidence="1">
    <location>
        <begin position="157"/>
        <end position="177"/>
    </location>
</feature>
<dbReference type="RefSeq" id="WP_216561717.1">
    <property type="nucleotide sequence ID" value="NZ_JAHLOH010000048.1"/>
</dbReference>
<comment type="caution">
    <text evidence="3">The sequence shown here is derived from an EMBL/GenBank/DDBJ whole genome shotgun (WGS) entry which is preliminary data.</text>
</comment>
<feature type="transmembrane region" description="Helical" evidence="1">
    <location>
        <begin position="12"/>
        <end position="29"/>
    </location>
</feature>
<feature type="transmembrane region" description="Helical" evidence="1">
    <location>
        <begin position="129"/>
        <end position="151"/>
    </location>
</feature>
<keyword evidence="3" id="KW-0482">Metalloprotease</keyword>
<feature type="transmembrane region" description="Helical" evidence="1">
    <location>
        <begin position="95"/>
        <end position="117"/>
    </location>
</feature>
<evidence type="ECO:0000256" key="1">
    <source>
        <dbReference type="SAM" id="Phobius"/>
    </source>
</evidence>
<evidence type="ECO:0000259" key="2">
    <source>
        <dbReference type="Pfam" id="PF02517"/>
    </source>
</evidence>
<sequence>MKHMNDVLASTLIQISFVFILSWIYYFVFCREKNDFFNWIGLYMPQTKDWIKSSIMVFALSLLIMVGPLILFQYLGYITPEMTYDKTISGQGFSINILIIIFLKAIIQTALSEEILFRGLIGKRVANKFGYQAGNIIQSLIFGLPHGLPFMIIYKQYIVGIVLIITAGIVGYLQFWLNEKKADGSLIPSITIHSIMNIMSFASKVMG</sequence>
<dbReference type="PANTHER" id="PTHR36435">
    <property type="entry name" value="SLR1288 PROTEIN"/>
    <property type="match status" value="1"/>
</dbReference>
<dbReference type="EMBL" id="JANGAC010000018">
    <property type="protein sequence ID" value="MCQ4925111.1"/>
    <property type="molecule type" value="Genomic_DNA"/>
</dbReference>
<feature type="domain" description="CAAX prenyl protease 2/Lysostaphin resistance protein A-like" evidence="2">
    <location>
        <begin position="98"/>
        <end position="199"/>
    </location>
</feature>
<evidence type="ECO:0000313" key="3">
    <source>
        <dbReference type="EMBL" id="MCQ4925111.1"/>
    </source>
</evidence>
<gene>
    <name evidence="3" type="ORF">NE686_18560</name>
</gene>
<dbReference type="GO" id="GO:0008237">
    <property type="term" value="F:metallopeptidase activity"/>
    <property type="evidence" value="ECO:0007669"/>
    <property type="project" value="UniProtKB-KW"/>
</dbReference>
<organism evidence="3 4">
    <name type="scientific">Tissierella carlieri</name>
    <dbReference type="NCBI Taxonomy" id="689904"/>
    <lineage>
        <taxon>Bacteria</taxon>
        <taxon>Bacillati</taxon>
        <taxon>Bacillota</taxon>
        <taxon>Tissierellia</taxon>
        <taxon>Tissierellales</taxon>
        <taxon>Tissierellaceae</taxon>
        <taxon>Tissierella</taxon>
    </lineage>
</organism>
<feature type="transmembrane region" description="Helical" evidence="1">
    <location>
        <begin position="50"/>
        <end position="75"/>
    </location>
</feature>
<reference evidence="3 4" key="1">
    <citation type="submission" date="2022-06" db="EMBL/GenBank/DDBJ databases">
        <title>Isolation of gut microbiota from human fecal samples.</title>
        <authorList>
            <person name="Pamer E.G."/>
            <person name="Barat B."/>
            <person name="Waligurski E."/>
            <person name="Medina S."/>
            <person name="Paddock L."/>
            <person name="Mostad J."/>
        </authorList>
    </citation>
    <scope>NUCLEOTIDE SEQUENCE [LARGE SCALE GENOMIC DNA]</scope>
    <source>
        <strain evidence="3 4">DFI.7.95</strain>
    </source>
</reference>
<dbReference type="Pfam" id="PF02517">
    <property type="entry name" value="Rce1-like"/>
    <property type="match status" value="1"/>
</dbReference>
<keyword evidence="1" id="KW-0812">Transmembrane</keyword>
<accession>A0ABT1SF73</accession>
<name>A0ABT1SF73_9FIRM</name>
<proteinExistence type="predicted"/>
<keyword evidence="3" id="KW-0645">Protease</keyword>
<keyword evidence="1" id="KW-0472">Membrane</keyword>
<evidence type="ECO:0000313" key="4">
    <source>
        <dbReference type="Proteomes" id="UP001524478"/>
    </source>
</evidence>
<protein>
    <submittedName>
        <fullName evidence="3">CPBP family intramembrane metalloprotease</fullName>
    </submittedName>
</protein>
<keyword evidence="1" id="KW-1133">Transmembrane helix</keyword>
<dbReference type="InterPro" id="IPR052710">
    <property type="entry name" value="CAAX_protease"/>
</dbReference>
<keyword evidence="3" id="KW-0378">Hydrolase</keyword>
<dbReference type="Proteomes" id="UP001524478">
    <property type="component" value="Unassembled WGS sequence"/>
</dbReference>
<dbReference type="PANTHER" id="PTHR36435:SF1">
    <property type="entry name" value="CAAX AMINO TERMINAL PROTEASE FAMILY PROTEIN"/>
    <property type="match status" value="1"/>
</dbReference>
<dbReference type="InterPro" id="IPR003675">
    <property type="entry name" value="Rce1/LyrA-like_dom"/>
</dbReference>
<keyword evidence="4" id="KW-1185">Reference proteome</keyword>